<accession>A0ABT3D119</accession>
<evidence type="ECO:0000313" key="7">
    <source>
        <dbReference type="Proteomes" id="UP001300692"/>
    </source>
</evidence>
<keyword evidence="2 3" id="KW-0690">Ribosome biogenesis</keyword>
<dbReference type="PANTHER" id="PTHR33867:SF1">
    <property type="entry name" value="RIBOSOME MATURATION FACTOR RIMP"/>
    <property type="match status" value="1"/>
</dbReference>
<dbReference type="Proteomes" id="UP001300692">
    <property type="component" value="Unassembled WGS sequence"/>
</dbReference>
<dbReference type="PANTHER" id="PTHR33867">
    <property type="entry name" value="RIBOSOME MATURATION FACTOR RIMP"/>
    <property type="match status" value="1"/>
</dbReference>
<protein>
    <recommendedName>
        <fullName evidence="3">Ribosome maturation factor RimP</fullName>
    </recommendedName>
</protein>
<dbReference type="InterPro" id="IPR035956">
    <property type="entry name" value="RimP_N_sf"/>
</dbReference>
<dbReference type="Gene3D" id="3.30.300.70">
    <property type="entry name" value="RimP-like superfamily, N-terminal"/>
    <property type="match status" value="1"/>
</dbReference>
<keyword evidence="7" id="KW-1185">Reference proteome</keyword>
<feature type="domain" description="Ribosome maturation factor RimP N-terminal" evidence="4">
    <location>
        <begin position="32"/>
        <end position="98"/>
    </location>
</feature>
<evidence type="ECO:0000259" key="4">
    <source>
        <dbReference type="Pfam" id="PF02576"/>
    </source>
</evidence>
<keyword evidence="1 3" id="KW-0963">Cytoplasm</keyword>
<dbReference type="SUPFAM" id="SSF74942">
    <property type="entry name" value="YhbC-like, C-terminal domain"/>
    <property type="match status" value="1"/>
</dbReference>
<gene>
    <name evidence="3" type="primary">rimP</name>
    <name evidence="6" type="ORF">N7U62_22640</name>
</gene>
<dbReference type="InterPro" id="IPR028989">
    <property type="entry name" value="RimP_N"/>
</dbReference>
<comment type="similarity">
    <text evidence="3">Belongs to the RimP family.</text>
</comment>
<dbReference type="InterPro" id="IPR036847">
    <property type="entry name" value="RimP_C_sf"/>
</dbReference>
<sequence length="170" mass="19047">MRGLESPIFMVEIVTESIVNKIQTLVESILAEQDDLFLVDIIKKGNAQVGKVIVLLDGDHGISIEQCSKVSREVSRFIDEEIDLDEPLTLEVSSAGLDHPLKLNRQYVKNIGKNVKVTLNDNSLVEGQLTKVDDKSIELEVLIDKKKKTTESKVLNFEEINKTIVLVSFK</sequence>
<dbReference type="EMBL" id="JAOYOD010000002">
    <property type="protein sequence ID" value="MCV9389479.1"/>
    <property type="molecule type" value="Genomic_DNA"/>
</dbReference>
<evidence type="ECO:0000259" key="5">
    <source>
        <dbReference type="Pfam" id="PF17384"/>
    </source>
</evidence>
<proteinExistence type="inferred from homology"/>
<comment type="subcellular location">
    <subcellularLocation>
        <location evidence="3">Cytoplasm</location>
    </subcellularLocation>
</comment>
<evidence type="ECO:0000313" key="6">
    <source>
        <dbReference type="EMBL" id="MCV9389479.1"/>
    </source>
</evidence>
<comment type="caution">
    <text evidence="6">The sequence shown here is derived from an EMBL/GenBank/DDBJ whole genome shotgun (WGS) entry which is preliminary data.</text>
</comment>
<comment type="function">
    <text evidence="3">Required for maturation of 30S ribosomal subunits.</text>
</comment>
<dbReference type="Pfam" id="PF17384">
    <property type="entry name" value="DUF150_C"/>
    <property type="match status" value="1"/>
</dbReference>
<dbReference type="Pfam" id="PF02576">
    <property type="entry name" value="RimP_N"/>
    <property type="match status" value="1"/>
</dbReference>
<feature type="domain" description="Ribosome maturation factor RimP C-terminal" evidence="5">
    <location>
        <begin position="101"/>
        <end position="169"/>
    </location>
</feature>
<evidence type="ECO:0000256" key="1">
    <source>
        <dbReference type="ARBA" id="ARBA00022490"/>
    </source>
</evidence>
<dbReference type="HAMAP" id="MF_01077">
    <property type="entry name" value="RimP"/>
    <property type="match status" value="1"/>
</dbReference>
<name>A0ABT3D119_9BACT</name>
<dbReference type="InterPro" id="IPR028998">
    <property type="entry name" value="RimP_C"/>
</dbReference>
<dbReference type="InterPro" id="IPR003728">
    <property type="entry name" value="Ribosome_maturation_RimP"/>
</dbReference>
<dbReference type="SUPFAM" id="SSF75420">
    <property type="entry name" value="YhbC-like, N-terminal domain"/>
    <property type="match status" value="1"/>
</dbReference>
<organism evidence="6 7">
    <name type="scientific">Reichenbachiella ulvae</name>
    <dbReference type="NCBI Taxonomy" id="2980104"/>
    <lineage>
        <taxon>Bacteria</taxon>
        <taxon>Pseudomonadati</taxon>
        <taxon>Bacteroidota</taxon>
        <taxon>Cytophagia</taxon>
        <taxon>Cytophagales</taxon>
        <taxon>Reichenbachiellaceae</taxon>
        <taxon>Reichenbachiella</taxon>
    </lineage>
</organism>
<evidence type="ECO:0000256" key="3">
    <source>
        <dbReference type="HAMAP-Rule" id="MF_01077"/>
    </source>
</evidence>
<evidence type="ECO:0000256" key="2">
    <source>
        <dbReference type="ARBA" id="ARBA00022517"/>
    </source>
</evidence>
<dbReference type="RefSeq" id="WP_263052632.1">
    <property type="nucleotide sequence ID" value="NZ_JAOYOD010000002.1"/>
</dbReference>
<reference evidence="6 7" key="1">
    <citation type="submission" date="2022-10" db="EMBL/GenBank/DDBJ databases">
        <title>Comparative genomics and taxonomic characterization of three novel marine species of genus Reichenbachiella exhibiting antioxidant and polysaccharide degradation activities.</title>
        <authorList>
            <person name="Muhammad N."/>
            <person name="Lee Y.-J."/>
            <person name="Ko J."/>
            <person name="Kim S.-G."/>
        </authorList>
    </citation>
    <scope>NUCLEOTIDE SEQUENCE [LARGE SCALE GENOMIC DNA]</scope>
    <source>
        <strain evidence="6 7">ABR2-5</strain>
    </source>
</reference>